<dbReference type="Proteomes" id="UP001220010">
    <property type="component" value="Unassembled WGS sequence"/>
</dbReference>
<sequence length="272" mass="30101">MAVLIFIKPVLPFGLRFRELQVRIHRCTGKTFRWLGTSWRVHGVVLADVVILYAVVMGSFRLLINEIFGNVFSNSTIYNLTLNGPISPGADFSLMIFDANKNGSLHYVNLNGTVIQGFLQETASLSGGGSIENLSAAILATLLLDWKNILILWIVIEIAMIVSDASQRLVVEDVSDYTQDPPQDQTASKPKADWGSKRANEGLSDLFIVHLNRINELYKIVDEERAIPSDYGAGKPIDANIKAEDLSYFLNNEAVGESQEISFFGMKIPPVP</sequence>
<name>A0ABT5X6B0_9EURY</name>
<dbReference type="EMBL" id="JARFPK010000008">
    <property type="protein sequence ID" value="MDF0590127.1"/>
    <property type="molecule type" value="Genomic_DNA"/>
</dbReference>
<feature type="region of interest" description="Disordered" evidence="1">
    <location>
        <begin position="176"/>
        <end position="196"/>
    </location>
</feature>
<evidence type="ECO:0000313" key="3">
    <source>
        <dbReference type="Proteomes" id="UP001220010"/>
    </source>
</evidence>
<accession>A0ABT5X6B0</accession>
<feature type="compositionally biased region" description="Polar residues" evidence="1">
    <location>
        <begin position="176"/>
        <end position="188"/>
    </location>
</feature>
<reference evidence="2 3" key="1">
    <citation type="submission" date="2023-03" db="EMBL/GenBank/DDBJ databases">
        <title>WGS of Methanotrichaceae archaeon Mx.</title>
        <authorList>
            <person name="Sorokin D.Y."/>
            <person name="Merkel A.Y."/>
        </authorList>
    </citation>
    <scope>NUCLEOTIDE SEQUENCE [LARGE SCALE GENOMIC DNA]</scope>
    <source>
        <strain evidence="2 3">Mx</strain>
    </source>
</reference>
<protein>
    <submittedName>
        <fullName evidence="2">Uncharacterized protein</fullName>
    </submittedName>
</protein>
<keyword evidence="3" id="KW-1185">Reference proteome</keyword>
<comment type="caution">
    <text evidence="2">The sequence shown here is derived from an EMBL/GenBank/DDBJ whole genome shotgun (WGS) entry which is preliminary data.</text>
</comment>
<organism evidence="2 3">
    <name type="scientific">Candidatus Methanocrinis natronophilus</name>
    <dbReference type="NCBI Taxonomy" id="3033396"/>
    <lineage>
        <taxon>Archaea</taxon>
        <taxon>Methanobacteriati</taxon>
        <taxon>Methanobacteriota</taxon>
        <taxon>Stenosarchaea group</taxon>
        <taxon>Methanomicrobia</taxon>
        <taxon>Methanotrichales</taxon>
        <taxon>Methanotrichaceae</taxon>
        <taxon>Methanocrinis</taxon>
    </lineage>
</organism>
<evidence type="ECO:0000313" key="2">
    <source>
        <dbReference type="EMBL" id="MDF0590127.1"/>
    </source>
</evidence>
<evidence type="ECO:0000256" key="1">
    <source>
        <dbReference type="SAM" id="MobiDB-lite"/>
    </source>
</evidence>
<proteinExistence type="predicted"/>
<gene>
    <name evidence="2" type="ORF">P0O15_02900</name>
</gene>